<dbReference type="OrthoDB" id="2379186at2759"/>
<proteinExistence type="predicted"/>
<reference evidence="1" key="1">
    <citation type="submission" date="2021-06" db="EMBL/GenBank/DDBJ databases">
        <authorList>
            <person name="Kallberg Y."/>
            <person name="Tangrot J."/>
            <person name="Rosling A."/>
        </authorList>
    </citation>
    <scope>NUCLEOTIDE SEQUENCE</scope>
    <source>
        <strain evidence="1">MT106</strain>
    </source>
</reference>
<evidence type="ECO:0000313" key="2">
    <source>
        <dbReference type="Proteomes" id="UP000789831"/>
    </source>
</evidence>
<dbReference type="Proteomes" id="UP000789831">
    <property type="component" value="Unassembled WGS sequence"/>
</dbReference>
<comment type="caution">
    <text evidence="1">The sequence shown here is derived from an EMBL/GenBank/DDBJ whole genome shotgun (WGS) entry which is preliminary data.</text>
</comment>
<dbReference type="AlphaFoldDB" id="A0A9N8YL69"/>
<sequence>MKYTVRQEWFLIYFDDARQSLSTAYTAMAVDNHVPEIPLGAHDKSVDTWSVDYLITSMRNKNSKLDDYAQKLYADVGG</sequence>
<protein>
    <submittedName>
        <fullName evidence="1">2697_t:CDS:1</fullName>
    </submittedName>
</protein>
<gene>
    <name evidence="1" type="ORF">AGERDE_LOCUS645</name>
</gene>
<keyword evidence="2" id="KW-1185">Reference proteome</keyword>
<name>A0A9N8YL69_9GLOM</name>
<organism evidence="1 2">
    <name type="scientific">Ambispora gerdemannii</name>
    <dbReference type="NCBI Taxonomy" id="144530"/>
    <lineage>
        <taxon>Eukaryota</taxon>
        <taxon>Fungi</taxon>
        <taxon>Fungi incertae sedis</taxon>
        <taxon>Mucoromycota</taxon>
        <taxon>Glomeromycotina</taxon>
        <taxon>Glomeromycetes</taxon>
        <taxon>Archaeosporales</taxon>
        <taxon>Ambisporaceae</taxon>
        <taxon>Ambispora</taxon>
    </lineage>
</organism>
<accession>A0A9N8YL69</accession>
<evidence type="ECO:0000313" key="1">
    <source>
        <dbReference type="EMBL" id="CAG8436349.1"/>
    </source>
</evidence>
<dbReference type="EMBL" id="CAJVPL010000033">
    <property type="protein sequence ID" value="CAG8436349.1"/>
    <property type="molecule type" value="Genomic_DNA"/>
</dbReference>